<evidence type="ECO:0000256" key="10">
    <source>
        <dbReference type="HAMAP-Rule" id="MF_01331"/>
    </source>
</evidence>
<dbReference type="GO" id="GO:0022625">
    <property type="term" value="C:cytosolic large ribosomal subunit"/>
    <property type="evidence" value="ECO:0007669"/>
    <property type="project" value="TreeGrafter"/>
</dbReference>
<proteinExistence type="inferred from homology"/>
<dbReference type="SUPFAM" id="SSF54843">
    <property type="entry name" value="Ribosomal protein L22"/>
    <property type="match status" value="1"/>
</dbReference>
<keyword evidence="6 10" id="KW-0689">Ribosomal protein</keyword>
<keyword evidence="5 10" id="KW-0694">RNA-binding</keyword>
<dbReference type="Gene3D" id="3.90.470.10">
    <property type="entry name" value="Ribosomal protein L22/L17"/>
    <property type="match status" value="1"/>
</dbReference>
<evidence type="ECO:0000256" key="13">
    <source>
        <dbReference type="RuleBase" id="RU004008"/>
    </source>
</evidence>
<evidence type="ECO:0000256" key="3">
    <source>
        <dbReference type="ARBA" id="ARBA00011838"/>
    </source>
</evidence>
<evidence type="ECO:0000256" key="11">
    <source>
        <dbReference type="RuleBase" id="RU004005"/>
    </source>
</evidence>
<evidence type="ECO:0000256" key="7">
    <source>
        <dbReference type="ARBA" id="ARBA00023274"/>
    </source>
</evidence>
<comment type="function">
    <text evidence="8">This protein binds specifically to 23S rRNA; its binding is stimulated by other ribosomal proteins, e.g. L4, L17, and L20. It is important during the early stages of 50S assembly. It makes multiple contacts with different domains of the 23S rRNA in the assembled 50S subunit and ribosome.</text>
</comment>
<dbReference type="InterPro" id="IPR005727">
    <property type="entry name" value="Ribosomal_uL22_bac/chlpt-type"/>
</dbReference>
<dbReference type="InterPro" id="IPR036394">
    <property type="entry name" value="Ribosomal_uL22_sf"/>
</dbReference>
<dbReference type="AlphaFoldDB" id="A0A4Z0DA93"/>
<dbReference type="Pfam" id="PF00237">
    <property type="entry name" value="Ribosomal_L22"/>
    <property type="match status" value="1"/>
</dbReference>
<comment type="function">
    <text evidence="1 10">The globular domain of the protein is located near the polypeptide exit tunnel on the outside of the subunit, while an extended beta-hairpin is found that lines the wall of the exit tunnel in the center of the 70S ribosome.</text>
</comment>
<dbReference type="PANTHER" id="PTHR13501">
    <property type="entry name" value="CHLOROPLAST 50S RIBOSOMAL PROTEIN L22-RELATED"/>
    <property type="match status" value="1"/>
</dbReference>
<name>A0A4Z0DA93_9FIRM</name>
<dbReference type="NCBIfam" id="TIGR01044">
    <property type="entry name" value="rplV_bact"/>
    <property type="match status" value="1"/>
</dbReference>
<gene>
    <name evidence="10" type="primary">rplV</name>
    <name evidence="14" type="ORF">E4100_01425</name>
</gene>
<keyword evidence="4 10" id="KW-0699">rRNA-binding</keyword>
<organism evidence="14 15">
    <name type="scientific">Soehngenia longivitae</name>
    <dbReference type="NCBI Taxonomy" id="2562294"/>
    <lineage>
        <taxon>Bacteria</taxon>
        <taxon>Bacillati</taxon>
        <taxon>Bacillota</taxon>
        <taxon>Tissierellia</taxon>
        <taxon>Tissierellales</taxon>
        <taxon>Tissierellaceae</taxon>
        <taxon>Soehngenia</taxon>
    </lineage>
</organism>
<comment type="function">
    <text evidence="10 13">This protein binds specifically to 23S rRNA; its binding is stimulated by other ribosomal proteins, e.g., L4, L17, and L20. It is important during the early stages of 50S assembly. It makes multiple contacts with different domains of the 23S rRNA in the assembled 50S subunit and ribosome.</text>
</comment>
<dbReference type="InterPro" id="IPR001063">
    <property type="entry name" value="Ribosomal_uL22"/>
</dbReference>
<dbReference type="GO" id="GO:0019843">
    <property type="term" value="F:rRNA binding"/>
    <property type="evidence" value="ECO:0007669"/>
    <property type="project" value="UniProtKB-UniRule"/>
</dbReference>
<dbReference type="GO" id="GO:0006412">
    <property type="term" value="P:translation"/>
    <property type="evidence" value="ECO:0007669"/>
    <property type="project" value="UniProtKB-UniRule"/>
</dbReference>
<evidence type="ECO:0000256" key="8">
    <source>
        <dbReference type="ARBA" id="ARBA00025084"/>
    </source>
</evidence>
<keyword evidence="7 10" id="KW-0687">Ribonucleoprotein</keyword>
<sequence>MEAKAVAKYVRISPRKVNFICAEIRGKQVDEALSILKFTPKRGARELEKVLKSAIANAENNFNMNRDDLYVYKAYANDGPRLKRYRPKAKGMAYPILKRSSHIGVVIKERE</sequence>
<dbReference type="OrthoDB" id="9805969at2"/>
<dbReference type="HAMAP" id="MF_01331_B">
    <property type="entry name" value="Ribosomal_uL22_B"/>
    <property type="match status" value="1"/>
</dbReference>
<evidence type="ECO:0000256" key="2">
    <source>
        <dbReference type="ARBA" id="ARBA00009451"/>
    </source>
</evidence>
<dbReference type="EMBL" id="SRIB01000001">
    <property type="protein sequence ID" value="TFZ41821.1"/>
    <property type="molecule type" value="Genomic_DNA"/>
</dbReference>
<dbReference type="InterPro" id="IPR047867">
    <property type="entry name" value="Ribosomal_uL22_bac/org-type"/>
</dbReference>
<dbReference type="GO" id="GO:0003735">
    <property type="term" value="F:structural constituent of ribosome"/>
    <property type="evidence" value="ECO:0007669"/>
    <property type="project" value="InterPro"/>
</dbReference>
<comment type="subunit">
    <text evidence="3 10 12">Part of the 50S ribosomal subunit.</text>
</comment>
<evidence type="ECO:0000256" key="6">
    <source>
        <dbReference type="ARBA" id="ARBA00022980"/>
    </source>
</evidence>
<evidence type="ECO:0000313" key="14">
    <source>
        <dbReference type="EMBL" id="TFZ41821.1"/>
    </source>
</evidence>
<dbReference type="RefSeq" id="WP_135270097.1">
    <property type="nucleotide sequence ID" value="NZ_SRIB01000001.1"/>
</dbReference>
<dbReference type="CDD" id="cd00336">
    <property type="entry name" value="Ribosomal_L22"/>
    <property type="match status" value="1"/>
</dbReference>
<evidence type="ECO:0000256" key="5">
    <source>
        <dbReference type="ARBA" id="ARBA00022884"/>
    </source>
</evidence>
<evidence type="ECO:0000313" key="15">
    <source>
        <dbReference type="Proteomes" id="UP000298381"/>
    </source>
</evidence>
<dbReference type="Proteomes" id="UP000298381">
    <property type="component" value="Unassembled WGS sequence"/>
</dbReference>
<evidence type="ECO:0000256" key="1">
    <source>
        <dbReference type="ARBA" id="ARBA00003478"/>
    </source>
</evidence>
<accession>A0A4Z0DA93</accession>
<protein>
    <recommendedName>
        <fullName evidence="9 10">Large ribosomal subunit protein uL22</fullName>
    </recommendedName>
</protein>
<evidence type="ECO:0000256" key="4">
    <source>
        <dbReference type="ARBA" id="ARBA00022730"/>
    </source>
</evidence>
<comment type="similarity">
    <text evidence="2 10 11">Belongs to the universal ribosomal protein uL22 family.</text>
</comment>
<evidence type="ECO:0000256" key="9">
    <source>
        <dbReference type="ARBA" id="ARBA00035207"/>
    </source>
</evidence>
<keyword evidence="15" id="KW-1185">Reference proteome</keyword>
<evidence type="ECO:0000256" key="12">
    <source>
        <dbReference type="RuleBase" id="RU004006"/>
    </source>
</evidence>
<comment type="caution">
    <text evidence="14">The sequence shown here is derived from an EMBL/GenBank/DDBJ whole genome shotgun (WGS) entry which is preliminary data.</text>
</comment>
<dbReference type="PANTHER" id="PTHR13501:SF8">
    <property type="entry name" value="LARGE RIBOSOMAL SUBUNIT PROTEIN UL22M"/>
    <property type="match status" value="1"/>
</dbReference>
<reference evidence="14 15" key="1">
    <citation type="submission" date="2019-03" db="EMBL/GenBank/DDBJ databases">
        <title>Draft genome sequence data and analysis of a Fermenting Bacterium, Soehngenia longevitae strain 1933PT, isolated from petroleum reservoir in Azerbaijan.</title>
        <authorList>
            <person name="Grouzdev D.S."/>
            <person name="Bidzhieva S.K."/>
            <person name="Sokolova D.S."/>
            <person name="Tourova T.P."/>
            <person name="Poltaraus A.B."/>
            <person name="Nazina T.N."/>
        </authorList>
    </citation>
    <scope>NUCLEOTIDE SEQUENCE [LARGE SCALE GENOMIC DNA]</scope>
    <source>
        <strain evidence="14 15">1933P</strain>
    </source>
</reference>